<dbReference type="Proteomes" id="UP001152799">
    <property type="component" value="Chromosome 5"/>
</dbReference>
<accession>A0A9N9MSY6</accession>
<dbReference type="EMBL" id="OU892281">
    <property type="protein sequence ID" value="CAG9769718.1"/>
    <property type="molecule type" value="Genomic_DNA"/>
</dbReference>
<sequence>MWLAYVEYKSAYNLVSAVENLAQHLRHLQFDAEHEAVYGMDQFYNEEECTKIAKNYEKGVEACNLYLHTSDLTSFLETIKELGLTQFLEEVEKFAPKNIFKRLKINFNKKHFVKKNRFIQPLNSYYKNGIR</sequence>
<organism evidence="1 2">
    <name type="scientific">Ceutorhynchus assimilis</name>
    <name type="common">cabbage seed weevil</name>
    <dbReference type="NCBI Taxonomy" id="467358"/>
    <lineage>
        <taxon>Eukaryota</taxon>
        <taxon>Metazoa</taxon>
        <taxon>Ecdysozoa</taxon>
        <taxon>Arthropoda</taxon>
        <taxon>Hexapoda</taxon>
        <taxon>Insecta</taxon>
        <taxon>Pterygota</taxon>
        <taxon>Neoptera</taxon>
        <taxon>Endopterygota</taxon>
        <taxon>Coleoptera</taxon>
        <taxon>Polyphaga</taxon>
        <taxon>Cucujiformia</taxon>
        <taxon>Curculionidae</taxon>
        <taxon>Ceutorhynchinae</taxon>
        <taxon>Ceutorhynchus</taxon>
    </lineage>
</organism>
<dbReference type="OrthoDB" id="6771634at2759"/>
<gene>
    <name evidence="1" type="ORF">CEUTPL_LOCUS10220</name>
</gene>
<evidence type="ECO:0000313" key="1">
    <source>
        <dbReference type="EMBL" id="CAG9769718.1"/>
    </source>
</evidence>
<dbReference type="AlphaFoldDB" id="A0A9N9MSY6"/>
<reference evidence="1" key="1">
    <citation type="submission" date="2022-01" db="EMBL/GenBank/DDBJ databases">
        <authorList>
            <person name="King R."/>
        </authorList>
    </citation>
    <scope>NUCLEOTIDE SEQUENCE</scope>
</reference>
<proteinExistence type="predicted"/>
<keyword evidence="2" id="KW-1185">Reference proteome</keyword>
<evidence type="ECO:0000313" key="2">
    <source>
        <dbReference type="Proteomes" id="UP001152799"/>
    </source>
</evidence>
<name>A0A9N9MSY6_9CUCU</name>
<protein>
    <submittedName>
        <fullName evidence="1">Uncharacterized protein</fullName>
    </submittedName>
</protein>